<keyword evidence="1" id="KW-0812">Transmembrane</keyword>
<organism evidence="3 4">
    <name type="scientific">Emiliania huxleyi (strain CCMP1516)</name>
    <dbReference type="NCBI Taxonomy" id="280463"/>
    <lineage>
        <taxon>Eukaryota</taxon>
        <taxon>Haptista</taxon>
        <taxon>Haptophyta</taxon>
        <taxon>Prymnesiophyceae</taxon>
        <taxon>Isochrysidales</taxon>
        <taxon>Noelaerhabdaceae</taxon>
        <taxon>Emiliania</taxon>
    </lineage>
</organism>
<evidence type="ECO:0000256" key="2">
    <source>
        <dbReference type="SAM" id="SignalP"/>
    </source>
</evidence>
<dbReference type="EnsemblProtists" id="EOD39891">
    <property type="protein sequence ID" value="EOD39891"/>
    <property type="gene ID" value="EMIHUDRAFT_372910"/>
</dbReference>
<evidence type="ECO:0000313" key="4">
    <source>
        <dbReference type="Proteomes" id="UP000013827"/>
    </source>
</evidence>
<dbReference type="Proteomes" id="UP000013827">
    <property type="component" value="Unassembled WGS sequence"/>
</dbReference>
<dbReference type="EnsemblProtists" id="EOD26594">
    <property type="protein sequence ID" value="EOD26594"/>
    <property type="gene ID" value="EMIHUDRAFT_353986"/>
</dbReference>
<evidence type="ECO:0000256" key="1">
    <source>
        <dbReference type="SAM" id="Phobius"/>
    </source>
</evidence>
<reference evidence="4" key="1">
    <citation type="journal article" date="2013" name="Nature">
        <title>Pan genome of the phytoplankton Emiliania underpins its global distribution.</title>
        <authorList>
            <person name="Read B.A."/>
            <person name="Kegel J."/>
            <person name="Klute M.J."/>
            <person name="Kuo A."/>
            <person name="Lefebvre S.C."/>
            <person name="Maumus F."/>
            <person name="Mayer C."/>
            <person name="Miller J."/>
            <person name="Monier A."/>
            <person name="Salamov A."/>
            <person name="Young J."/>
            <person name="Aguilar M."/>
            <person name="Claverie J.M."/>
            <person name="Frickenhaus S."/>
            <person name="Gonzalez K."/>
            <person name="Herman E.K."/>
            <person name="Lin Y.C."/>
            <person name="Napier J."/>
            <person name="Ogata H."/>
            <person name="Sarno A.F."/>
            <person name="Shmutz J."/>
            <person name="Schroeder D."/>
            <person name="de Vargas C."/>
            <person name="Verret F."/>
            <person name="von Dassow P."/>
            <person name="Valentin K."/>
            <person name="Van de Peer Y."/>
            <person name="Wheeler G."/>
            <person name="Dacks J.B."/>
            <person name="Delwiche C.F."/>
            <person name="Dyhrman S.T."/>
            <person name="Glockner G."/>
            <person name="John U."/>
            <person name="Richards T."/>
            <person name="Worden A.Z."/>
            <person name="Zhang X."/>
            <person name="Grigoriev I.V."/>
            <person name="Allen A.E."/>
            <person name="Bidle K."/>
            <person name="Borodovsky M."/>
            <person name="Bowler C."/>
            <person name="Brownlee C."/>
            <person name="Cock J.M."/>
            <person name="Elias M."/>
            <person name="Gladyshev V.N."/>
            <person name="Groth M."/>
            <person name="Guda C."/>
            <person name="Hadaegh A."/>
            <person name="Iglesias-Rodriguez M.D."/>
            <person name="Jenkins J."/>
            <person name="Jones B.M."/>
            <person name="Lawson T."/>
            <person name="Leese F."/>
            <person name="Lindquist E."/>
            <person name="Lobanov A."/>
            <person name="Lomsadze A."/>
            <person name="Malik S.B."/>
            <person name="Marsh M.E."/>
            <person name="Mackinder L."/>
            <person name="Mock T."/>
            <person name="Mueller-Roeber B."/>
            <person name="Pagarete A."/>
            <person name="Parker M."/>
            <person name="Probert I."/>
            <person name="Quesneville H."/>
            <person name="Raines C."/>
            <person name="Rensing S.A."/>
            <person name="Riano-Pachon D.M."/>
            <person name="Richier S."/>
            <person name="Rokitta S."/>
            <person name="Shiraiwa Y."/>
            <person name="Soanes D.M."/>
            <person name="van der Giezen M."/>
            <person name="Wahlund T.M."/>
            <person name="Williams B."/>
            <person name="Wilson W."/>
            <person name="Wolfe G."/>
            <person name="Wurch L.L."/>
        </authorList>
    </citation>
    <scope>NUCLEOTIDE SEQUENCE</scope>
</reference>
<keyword evidence="1" id="KW-0472">Membrane</keyword>
<evidence type="ECO:0000313" key="3">
    <source>
        <dbReference type="EnsemblProtists" id="EOD39891"/>
    </source>
</evidence>
<dbReference type="KEGG" id="ehx:EMIHUDRAFT_353986"/>
<dbReference type="AlphaFoldDB" id="A0A0D3KVV6"/>
<reference evidence="3" key="2">
    <citation type="submission" date="2024-10" db="UniProtKB">
        <authorList>
            <consortium name="EnsemblProtists"/>
        </authorList>
    </citation>
    <scope>IDENTIFICATION</scope>
</reference>
<dbReference type="RefSeq" id="XP_005792320.1">
    <property type="nucleotide sequence ID" value="XM_005792263.1"/>
</dbReference>
<dbReference type="GeneID" id="17272140"/>
<keyword evidence="4" id="KW-1185">Reference proteome</keyword>
<dbReference type="RefSeq" id="XP_005779023.1">
    <property type="nucleotide sequence ID" value="XM_005778966.1"/>
</dbReference>
<dbReference type="HOGENOM" id="CLU_2488110_0_0_1"/>
<keyword evidence="2" id="KW-0732">Signal</keyword>
<sequence length="87" mass="9506">MKGVQLVLVFAFSVLFFCRYQASQCFSWPKAIGVATVVAGLITYAAGARDSRRQAERQRRCIYCEAPSTECVCTSTESTCILGARGV</sequence>
<keyword evidence="1" id="KW-1133">Transmembrane helix</keyword>
<name>A0A0D3KVV6_EMIH1</name>
<feature type="transmembrane region" description="Helical" evidence="1">
    <location>
        <begin position="31"/>
        <end position="48"/>
    </location>
</feature>
<proteinExistence type="predicted"/>
<feature type="signal peptide" evidence="2">
    <location>
        <begin position="1"/>
        <end position="22"/>
    </location>
</feature>
<dbReference type="GeneID" id="17285160"/>
<evidence type="ECO:0008006" key="5">
    <source>
        <dbReference type="Google" id="ProtNLM"/>
    </source>
</evidence>
<protein>
    <recommendedName>
        <fullName evidence="5">Secreted protein</fullName>
    </recommendedName>
</protein>
<dbReference type="PaxDb" id="2903-EOD26594"/>
<feature type="chain" id="PRO_5044053707" description="Secreted protein" evidence="2">
    <location>
        <begin position="23"/>
        <end position="87"/>
    </location>
</feature>
<dbReference type="KEGG" id="ehx:EMIHUDRAFT_372910"/>
<accession>A0A0D3KVV6</accession>